<dbReference type="OrthoDB" id="6768377at2759"/>
<evidence type="ECO:0000256" key="10">
    <source>
        <dbReference type="SAM" id="Phobius"/>
    </source>
</evidence>
<evidence type="ECO:0000256" key="9">
    <source>
        <dbReference type="SAM" id="MobiDB-lite"/>
    </source>
</evidence>
<dbReference type="EMBL" id="CAACVG010009578">
    <property type="protein sequence ID" value="VEN53615.1"/>
    <property type="molecule type" value="Genomic_DNA"/>
</dbReference>
<feature type="transmembrane region" description="Helical" evidence="10">
    <location>
        <begin position="95"/>
        <end position="114"/>
    </location>
</feature>
<organism evidence="11 12">
    <name type="scientific">Callosobruchus maculatus</name>
    <name type="common">Southern cowpea weevil</name>
    <name type="synonym">Pulse bruchid</name>
    <dbReference type="NCBI Taxonomy" id="64391"/>
    <lineage>
        <taxon>Eukaryota</taxon>
        <taxon>Metazoa</taxon>
        <taxon>Ecdysozoa</taxon>
        <taxon>Arthropoda</taxon>
        <taxon>Hexapoda</taxon>
        <taxon>Insecta</taxon>
        <taxon>Pterygota</taxon>
        <taxon>Neoptera</taxon>
        <taxon>Endopterygota</taxon>
        <taxon>Coleoptera</taxon>
        <taxon>Polyphaga</taxon>
        <taxon>Cucujiformia</taxon>
        <taxon>Chrysomeloidea</taxon>
        <taxon>Chrysomelidae</taxon>
        <taxon>Bruchinae</taxon>
        <taxon>Bruchini</taxon>
        <taxon>Callosobruchus</taxon>
    </lineage>
</organism>
<keyword evidence="6" id="KW-0406">Ion transport</keyword>
<keyword evidence="4" id="KW-0851">Voltage-gated channel</keyword>
<feature type="region of interest" description="Disordered" evidence="9">
    <location>
        <begin position="1"/>
        <end position="68"/>
    </location>
</feature>
<accession>A0A653D2P9</accession>
<dbReference type="InterPro" id="IPR027359">
    <property type="entry name" value="Volt_channel_dom_sf"/>
</dbReference>
<evidence type="ECO:0000256" key="4">
    <source>
        <dbReference type="ARBA" id="ARBA00022882"/>
    </source>
</evidence>
<evidence type="ECO:0000256" key="3">
    <source>
        <dbReference type="ARBA" id="ARBA00022692"/>
    </source>
</evidence>
<dbReference type="GO" id="GO:0008331">
    <property type="term" value="F:high voltage-gated calcium channel activity"/>
    <property type="evidence" value="ECO:0007669"/>
    <property type="project" value="TreeGrafter"/>
</dbReference>
<comment type="subcellular location">
    <subcellularLocation>
        <location evidence="1">Membrane</location>
        <topology evidence="1">Multi-pass membrane protein</topology>
    </subcellularLocation>
</comment>
<evidence type="ECO:0000256" key="6">
    <source>
        <dbReference type="ARBA" id="ARBA00023065"/>
    </source>
</evidence>
<reference evidence="11 12" key="1">
    <citation type="submission" date="2019-01" db="EMBL/GenBank/DDBJ databases">
        <authorList>
            <person name="Sayadi A."/>
        </authorList>
    </citation>
    <scope>NUCLEOTIDE SEQUENCE [LARGE SCALE GENOMIC DNA]</scope>
</reference>
<dbReference type="Proteomes" id="UP000410492">
    <property type="component" value="Unassembled WGS sequence"/>
</dbReference>
<protein>
    <recommendedName>
        <fullName evidence="13">Ion transport domain-containing protein</fullName>
    </recommendedName>
</protein>
<dbReference type="PANTHER" id="PTHR45628">
    <property type="entry name" value="VOLTAGE-DEPENDENT CALCIUM CHANNEL TYPE A SUBUNIT ALPHA-1"/>
    <property type="match status" value="1"/>
</dbReference>
<dbReference type="GO" id="GO:0098703">
    <property type="term" value="P:calcium ion import across plasma membrane"/>
    <property type="evidence" value="ECO:0007669"/>
    <property type="project" value="TreeGrafter"/>
</dbReference>
<evidence type="ECO:0000256" key="5">
    <source>
        <dbReference type="ARBA" id="ARBA00022989"/>
    </source>
</evidence>
<keyword evidence="3 10" id="KW-0812">Transmembrane</keyword>
<evidence type="ECO:0000256" key="2">
    <source>
        <dbReference type="ARBA" id="ARBA00022448"/>
    </source>
</evidence>
<evidence type="ECO:0000256" key="1">
    <source>
        <dbReference type="ARBA" id="ARBA00004141"/>
    </source>
</evidence>
<keyword evidence="8" id="KW-0407">Ion channel</keyword>
<keyword evidence="12" id="KW-1185">Reference proteome</keyword>
<keyword evidence="5 10" id="KW-1133">Transmembrane helix</keyword>
<dbReference type="PANTHER" id="PTHR45628:SF1">
    <property type="entry name" value="VOLTAGE-DEPENDENT CALCIUM CHANNEL TYPE D SUBUNIT ALPHA-1"/>
    <property type="match status" value="1"/>
</dbReference>
<dbReference type="GO" id="GO:0005891">
    <property type="term" value="C:voltage-gated calcium channel complex"/>
    <property type="evidence" value="ECO:0007669"/>
    <property type="project" value="TreeGrafter"/>
</dbReference>
<keyword evidence="7 10" id="KW-0472">Membrane</keyword>
<sequence>MSTVGAGPAVGAAPSPSPAPPAAAAPGGTIGTLGSAPPGQPGQSGQQKQQPPKRPARRSGKPPPDRPQRALFCLYLKNPLRKLCIDIVEWKPFEWLILFTIFANCVALAVFTPFPNSDSNTTNAYLV</sequence>
<evidence type="ECO:0000313" key="11">
    <source>
        <dbReference type="EMBL" id="VEN53615.1"/>
    </source>
</evidence>
<evidence type="ECO:0008006" key="13">
    <source>
        <dbReference type="Google" id="ProtNLM"/>
    </source>
</evidence>
<dbReference type="Gene3D" id="1.20.120.350">
    <property type="entry name" value="Voltage-gated potassium channels. Chain C"/>
    <property type="match status" value="1"/>
</dbReference>
<feature type="compositionally biased region" description="Low complexity" evidence="9">
    <location>
        <begin position="1"/>
        <end position="14"/>
    </location>
</feature>
<feature type="compositionally biased region" description="Low complexity" evidence="9">
    <location>
        <begin position="34"/>
        <end position="50"/>
    </location>
</feature>
<feature type="non-terminal residue" evidence="11">
    <location>
        <position position="127"/>
    </location>
</feature>
<dbReference type="InterPro" id="IPR050599">
    <property type="entry name" value="VDCC_alpha-1_subunit"/>
</dbReference>
<keyword evidence="2" id="KW-0813">Transport</keyword>
<dbReference type="AlphaFoldDB" id="A0A653D2P9"/>
<proteinExistence type="predicted"/>
<name>A0A653D2P9_CALMS</name>
<evidence type="ECO:0000313" key="12">
    <source>
        <dbReference type="Proteomes" id="UP000410492"/>
    </source>
</evidence>
<evidence type="ECO:0000256" key="7">
    <source>
        <dbReference type="ARBA" id="ARBA00023136"/>
    </source>
</evidence>
<gene>
    <name evidence="11" type="ORF">CALMAC_LOCUS13362</name>
</gene>
<evidence type="ECO:0000256" key="8">
    <source>
        <dbReference type="ARBA" id="ARBA00023303"/>
    </source>
</evidence>